<accession>A0A5N6C3S5</accession>
<dbReference type="Gene3D" id="3.40.50.300">
    <property type="entry name" value="P-loop containing nucleotide triphosphate hydrolases"/>
    <property type="match status" value="1"/>
</dbReference>
<dbReference type="Pfam" id="PF13401">
    <property type="entry name" value="AAA_22"/>
    <property type="match status" value="1"/>
</dbReference>
<dbReference type="PROSITE" id="PS50043">
    <property type="entry name" value="HTH_LUXR_2"/>
    <property type="match status" value="1"/>
</dbReference>
<dbReference type="Pfam" id="PF25872">
    <property type="entry name" value="HTH_77"/>
    <property type="match status" value="1"/>
</dbReference>
<feature type="domain" description="HTH luxR-type" evidence="2">
    <location>
        <begin position="695"/>
        <end position="760"/>
    </location>
</feature>
<feature type="region of interest" description="Disordered" evidence="1">
    <location>
        <begin position="679"/>
        <end position="702"/>
    </location>
</feature>
<reference evidence="3 4" key="1">
    <citation type="submission" date="2019-10" db="EMBL/GenBank/DDBJ databases">
        <title>Nonomuraea sp. nov., isolated from Phyllanthus amarus.</title>
        <authorList>
            <person name="Klykleung N."/>
            <person name="Tanasupawat S."/>
        </authorList>
    </citation>
    <scope>NUCLEOTIDE SEQUENCE [LARGE SCALE GENOMIC DNA]</scope>
    <source>
        <strain evidence="3 4">CR1-09</strain>
    </source>
</reference>
<dbReference type="SUPFAM" id="SSF48452">
    <property type="entry name" value="TPR-like"/>
    <property type="match status" value="2"/>
</dbReference>
<dbReference type="AlphaFoldDB" id="A0A5N6C3S5"/>
<dbReference type="InterPro" id="IPR036388">
    <property type="entry name" value="WH-like_DNA-bd_sf"/>
</dbReference>
<feature type="region of interest" description="Disordered" evidence="1">
    <location>
        <begin position="760"/>
        <end position="783"/>
    </location>
</feature>
<feature type="compositionally biased region" description="Basic and acidic residues" evidence="1">
    <location>
        <begin position="679"/>
        <end position="690"/>
    </location>
</feature>
<dbReference type="InterPro" id="IPR027417">
    <property type="entry name" value="P-loop_NTPase"/>
</dbReference>
<evidence type="ECO:0000313" key="3">
    <source>
        <dbReference type="EMBL" id="KAB8187407.1"/>
    </source>
</evidence>
<dbReference type="GO" id="GO:0003677">
    <property type="term" value="F:DNA binding"/>
    <property type="evidence" value="ECO:0007669"/>
    <property type="project" value="InterPro"/>
</dbReference>
<dbReference type="PRINTS" id="PR00038">
    <property type="entry name" value="HTHLUXR"/>
</dbReference>
<dbReference type="PANTHER" id="PTHR47691">
    <property type="entry name" value="REGULATOR-RELATED"/>
    <property type="match status" value="1"/>
</dbReference>
<protein>
    <submittedName>
        <fullName evidence="3">AAA family ATPase</fullName>
    </submittedName>
</protein>
<dbReference type="Gene3D" id="1.25.40.10">
    <property type="entry name" value="Tetratricopeptide repeat domain"/>
    <property type="match status" value="1"/>
</dbReference>
<dbReference type="CDD" id="cd06170">
    <property type="entry name" value="LuxR_C_like"/>
    <property type="match status" value="1"/>
</dbReference>
<dbReference type="GO" id="GO:0043531">
    <property type="term" value="F:ADP binding"/>
    <property type="evidence" value="ECO:0007669"/>
    <property type="project" value="InterPro"/>
</dbReference>
<dbReference type="InterPro" id="IPR000792">
    <property type="entry name" value="Tscrpt_reg_LuxR_C"/>
</dbReference>
<dbReference type="GO" id="GO:0006355">
    <property type="term" value="P:regulation of DNA-templated transcription"/>
    <property type="evidence" value="ECO:0007669"/>
    <property type="project" value="InterPro"/>
</dbReference>
<name>A0A5N6C3S5_9ACTN</name>
<sequence>MGRRRDLTEIRRLQNISRLVTLTGAGGVGKTRLALRVAAEQHRAFDAVWLVDLSALDDPELITETVAATIGVRDQSEKSSLTSLIQALSAQRTLLVLDNCEHLRDACASLADRLLRAVPDLRIIATSRQSLGVMGEHQMEVAPLALPEPDRRLPGRAPELYDGVCLFLERAAAVVPGFRLTADNEDAVIELCRRLDGIPLAIELAAVRLRALTVDALLERLDNRYGLLTSGSPTVVPRQRTLHALVDWSFQLLSPSERTLCSRVSIFPGHFDLEAVEAVCTGDGIEQQDVLDLIDALLDKSLLLREEHGCQVRYRMLETLREFGRLRLKGPDERRTLARRHRDHYLRLVERAVAEWFGPAQLTWYARLRLERAHLRAAMEFCLHEPGEAETGLRMAMLLFDPLWMPNAFYSEGRYWLDRLLEVTPGPTAVRAEALCADAHLAFMQGDPTAGELRIGQGRALAEKLDDARILAWASLVAGIASHQSGDHARAAVVLEEAVAGLAAAGEGIALVVGLFSLGAAVGYLGDLEQAARLLERSLAIAERHGESWIRSWVLNVCAIQAWQRGDNARAASLARESLRVGRGFDDRLAIGTSMEALGWIMQSEGRHAAAARMFGAAVGVCRTAGMSALWMVQHGEFHERCVNALRARMGERAFDRALRQGGRLTLDDAVAEALGEPADARGTEGRGEEPQEAAVPAASPLTRRESEIAELISQGMSNREISSALVIALRTTEGHVEHILTKLGFNSRAQIAAWVTARKAGGQDCGQDGRDRGRVTPPPRPR</sequence>
<evidence type="ECO:0000259" key="2">
    <source>
        <dbReference type="PROSITE" id="PS50043"/>
    </source>
</evidence>
<keyword evidence="4" id="KW-1185">Reference proteome</keyword>
<evidence type="ECO:0000313" key="4">
    <source>
        <dbReference type="Proteomes" id="UP000313066"/>
    </source>
</evidence>
<dbReference type="SUPFAM" id="SSF46894">
    <property type="entry name" value="C-terminal effector domain of the bipartite response regulators"/>
    <property type="match status" value="1"/>
</dbReference>
<dbReference type="InterPro" id="IPR011990">
    <property type="entry name" value="TPR-like_helical_dom_sf"/>
</dbReference>
<dbReference type="InterPro" id="IPR016032">
    <property type="entry name" value="Sig_transdc_resp-reg_C-effctor"/>
</dbReference>
<dbReference type="Proteomes" id="UP000313066">
    <property type="component" value="Unassembled WGS sequence"/>
</dbReference>
<dbReference type="EMBL" id="VDMA02000002">
    <property type="protein sequence ID" value="KAB8187407.1"/>
    <property type="molecule type" value="Genomic_DNA"/>
</dbReference>
<organism evidence="3 4">
    <name type="scientific">Microbispora catharanthi</name>
    <dbReference type="NCBI Taxonomy" id="1712871"/>
    <lineage>
        <taxon>Bacteria</taxon>
        <taxon>Bacillati</taxon>
        <taxon>Actinomycetota</taxon>
        <taxon>Actinomycetes</taxon>
        <taxon>Streptosporangiales</taxon>
        <taxon>Streptosporangiaceae</taxon>
        <taxon>Microbispora</taxon>
    </lineage>
</organism>
<dbReference type="PANTHER" id="PTHR47691:SF3">
    <property type="entry name" value="HTH-TYPE TRANSCRIPTIONAL REGULATOR RV0890C-RELATED"/>
    <property type="match status" value="1"/>
</dbReference>
<proteinExistence type="predicted"/>
<comment type="caution">
    <text evidence="3">The sequence shown here is derived from an EMBL/GenBank/DDBJ whole genome shotgun (WGS) entry which is preliminary data.</text>
</comment>
<gene>
    <name evidence="3" type="ORF">FH610_003550</name>
</gene>
<dbReference type="Gene3D" id="1.10.10.10">
    <property type="entry name" value="Winged helix-like DNA-binding domain superfamily/Winged helix DNA-binding domain"/>
    <property type="match status" value="1"/>
</dbReference>
<dbReference type="PRINTS" id="PR00364">
    <property type="entry name" value="DISEASERSIST"/>
</dbReference>
<dbReference type="InterPro" id="IPR049945">
    <property type="entry name" value="AAA_22"/>
</dbReference>
<dbReference type="SMART" id="SM00421">
    <property type="entry name" value="HTH_LUXR"/>
    <property type="match status" value="1"/>
</dbReference>
<dbReference type="SUPFAM" id="SSF52540">
    <property type="entry name" value="P-loop containing nucleoside triphosphate hydrolases"/>
    <property type="match status" value="1"/>
</dbReference>
<evidence type="ECO:0000256" key="1">
    <source>
        <dbReference type="SAM" id="MobiDB-lite"/>
    </source>
</evidence>
<dbReference type="Pfam" id="PF00196">
    <property type="entry name" value="GerE"/>
    <property type="match status" value="1"/>
</dbReference>
<dbReference type="InterPro" id="IPR058852">
    <property type="entry name" value="HTH_77"/>
</dbReference>